<evidence type="ECO:0000256" key="1">
    <source>
        <dbReference type="SAM" id="MobiDB-lite"/>
    </source>
</evidence>
<dbReference type="Proteomes" id="UP000019150">
    <property type="component" value="Chromosome"/>
</dbReference>
<reference evidence="2 3" key="1">
    <citation type="journal article" date="2014" name="Appl. Environ. Microbiol.">
        <title>Insights into the Microbial Degradation of Rubber and Gutta-Percha by Analysis of the Complete Genome of Nocardia nova SH22a.</title>
        <authorList>
            <person name="Luo Q."/>
            <person name="Hiessl S."/>
            <person name="Poehlein A."/>
            <person name="Daniel R."/>
            <person name="Steinbuchel A."/>
        </authorList>
    </citation>
    <scope>NUCLEOTIDE SEQUENCE [LARGE SCALE GENOMIC DNA]</scope>
    <source>
        <strain evidence="2">SH22a</strain>
    </source>
</reference>
<gene>
    <name evidence="2" type="ORF">NONO_c53910</name>
</gene>
<evidence type="ECO:0000313" key="2">
    <source>
        <dbReference type="EMBL" id="AHH20171.1"/>
    </source>
</evidence>
<accession>W5TSI2</accession>
<feature type="region of interest" description="Disordered" evidence="1">
    <location>
        <begin position="1"/>
        <end position="20"/>
    </location>
</feature>
<name>W5TSI2_9NOCA</name>
<dbReference type="STRING" id="1415166.NONO_c53910"/>
<dbReference type="HOGENOM" id="CLU_090899_0_0_11"/>
<proteinExistence type="predicted"/>
<dbReference type="AlphaFoldDB" id="W5TSI2"/>
<organism evidence="2 3">
    <name type="scientific">Nocardia nova SH22a</name>
    <dbReference type="NCBI Taxonomy" id="1415166"/>
    <lineage>
        <taxon>Bacteria</taxon>
        <taxon>Bacillati</taxon>
        <taxon>Actinomycetota</taxon>
        <taxon>Actinomycetes</taxon>
        <taxon>Mycobacteriales</taxon>
        <taxon>Nocardiaceae</taxon>
        <taxon>Nocardia</taxon>
    </lineage>
</organism>
<evidence type="ECO:0000313" key="3">
    <source>
        <dbReference type="Proteomes" id="UP000019150"/>
    </source>
</evidence>
<sequence length="244" mass="25046">MLVPELAGGTALTDPAHPATQVPPLRSAVLRAGRILGEQARRWTIVGAGPEPAPGGTGSFRGYGADVRVGLSAADTEGVLDPAWPTSLLVGAWLRGRIAADGDGPGQIDARALPIDPAADPSHCRDAGARLRARLDADPEPQAVLVVADGAATLTTTSPGYLDPRAEEYQSGVDSALDAGDRAALGALDPGLCAELEIAGRPGFQVLAGLFDGDDADPKVETLYRGAPFGVGYHVSLWYPDGAR</sequence>
<dbReference type="KEGG" id="nno:NONO_c53910"/>
<keyword evidence="3" id="KW-1185">Reference proteome</keyword>
<protein>
    <submittedName>
        <fullName evidence="2">Uncharacterized protein</fullName>
    </submittedName>
</protein>
<dbReference type="Gene3D" id="3.40.830.10">
    <property type="entry name" value="LigB-like"/>
    <property type="match status" value="1"/>
</dbReference>
<dbReference type="EMBL" id="CP006850">
    <property type="protein sequence ID" value="AHH20171.1"/>
    <property type="molecule type" value="Genomic_DNA"/>
</dbReference>
<dbReference type="PATRIC" id="fig|1415166.3.peg.5561"/>
<dbReference type="eggNOG" id="COG3885">
    <property type="taxonomic scope" value="Bacteria"/>
</dbReference>